<protein>
    <submittedName>
        <fullName evidence="3">Lipopolysaccharide modification acyltransferase</fullName>
    </submittedName>
</protein>
<dbReference type="AlphaFoldDB" id="A0A1A5IL23"/>
<keyword evidence="1" id="KW-0812">Transmembrane</keyword>
<dbReference type="PANTHER" id="PTHR23028:SF53">
    <property type="entry name" value="ACYL_TRANSF_3 DOMAIN-CONTAINING PROTEIN"/>
    <property type="match status" value="1"/>
</dbReference>
<dbReference type="GeneID" id="66683910"/>
<dbReference type="GO" id="GO:0016747">
    <property type="term" value="F:acyltransferase activity, transferring groups other than amino-acyl groups"/>
    <property type="evidence" value="ECO:0007669"/>
    <property type="project" value="InterPro"/>
</dbReference>
<keyword evidence="1" id="KW-0472">Membrane</keyword>
<name>A0A1A5IL23_RHILI</name>
<feature type="transmembrane region" description="Helical" evidence="1">
    <location>
        <begin position="41"/>
        <end position="63"/>
    </location>
</feature>
<feature type="transmembrane region" description="Helical" evidence="1">
    <location>
        <begin position="158"/>
        <end position="182"/>
    </location>
</feature>
<dbReference type="EMBL" id="LZTJ01000003">
    <property type="protein sequence ID" value="OBP79586.1"/>
    <property type="molecule type" value="Genomic_DNA"/>
</dbReference>
<dbReference type="RefSeq" id="WP_032930373.1">
    <property type="nucleotide sequence ID" value="NZ_LZTH01000044.1"/>
</dbReference>
<feature type="transmembrane region" description="Helical" evidence="1">
    <location>
        <begin position="12"/>
        <end position="35"/>
    </location>
</feature>
<feature type="transmembrane region" description="Helical" evidence="1">
    <location>
        <begin position="328"/>
        <end position="350"/>
    </location>
</feature>
<dbReference type="InterPro" id="IPR002656">
    <property type="entry name" value="Acyl_transf_3_dom"/>
</dbReference>
<evidence type="ECO:0000313" key="4">
    <source>
        <dbReference type="Proteomes" id="UP000093748"/>
    </source>
</evidence>
<reference evidence="4" key="1">
    <citation type="submission" date="2016-06" db="EMBL/GenBank/DDBJ databases">
        <title>NZP2037 Pacbio-Illumina hybrid assembly.</title>
        <authorList>
            <person name="Ramsay J.P."/>
        </authorList>
    </citation>
    <scope>NUCLEOTIDE SEQUENCE [LARGE SCALE GENOMIC DNA]</scope>
    <source>
        <strain evidence="4">R7ANS::ICEMlSym2042</strain>
    </source>
</reference>
<feature type="transmembrane region" description="Helical" evidence="1">
    <location>
        <begin position="254"/>
        <end position="274"/>
    </location>
</feature>
<proteinExistence type="predicted"/>
<dbReference type="GO" id="GO:0016020">
    <property type="term" value="C:membrane"/>
    <property type="evidence" value="ECO:0007669"/>
    <property type="project" value="TreeGrafter"/>
</dbReference>
<keyword evidence="3" id="KW-0012">Acyltransferase</keyword>
<feature type="transmembrane region" description="Helical" evidence="1">
    <location>
        <begin position="286"/>
        <end position="308"/>
    </location>
</feature>
<dbReference type="OrthoDB" id="9796461at2"/>
<dbReference type="Pfam" id="PF01757">
    <property type="entry name" value="Acyl_transf_3"/>
    <property type="match status" value="1"/>
</dbReference>
<dbReference type="Proteomes" id="UP000093748">
    <property type="component" value="Unassembled WGS sequence"/>
</dbReference>
<evidence type="ECO:0000313" key="3">
    <source>
        <dbReference type="EMBL" id="OBP79586.1"/>
    </source>
</evidence>
<comment type="caution">
    <text evidence="3">The sequence shown here is derived from an EMBL/GenBank/DDBJ whole genome shotgun (WGS) entry which is preliminary data.</text>
</comment>
<sequence>MAKNAEIEILRAISILMVITAHVPFILSWESAYWWPVFRVANFWAGVDIFFAISGFVVTATLLRHIRSETPFTALKSFWIRRFFRLVPLSWMTLALSIVLAATWNGFGFFGSPQNNFYDAVAVVIYVQNWHFFQCLSAGWKTCGINLHFWSLSLEEQFYIALPLVFIFSRKWLAAICALLIVIQFPLYRPNTSWLWITRTDAISWGVLIALFSQHADYWRLAPTIFRHRHIGLLFAALAITAICFLSGGLIVSFYVGLIALLTGVLVWIASYDRGYLFRNAKDQRLLLWIGNRSYAIYLLHSIAFRLVKEGCARYAGSADAIRNSAHSVVILAGGLILTAAIAEIACRLVEAPFQTKGRAMAQRIGAPATAAVPT</sequence>
<keyword evidence="1" id="KW-1133">Transmembrane helix</keyword>
<feature type="transmembrane region" description="Helical" evidence="1">
    <location>
        <begin position="231"/>
        <end position="248"/>
    </location>
</feature>
<gene>
    <name evidence="3" type="ORF">BAE39_27815</name>
</gene>
<dbReference type="GO" id="GO:0009103">
    <property type="term" value="P:lipopolysaccharide biosynthetic process"/>
    <property type="evidence" value="ECO:0007669"/>
    <property type="project" value="TreeGrafter"/>
</dbReference>
<dbReference type="InterPro" id="IPR050879">
    <property type="entry name" value="Acyltransferase_3"/>
</dbReference>
<feature type="domain" description="Acyltransferase 3" evidence="2">
    <location>
        <begin position="4"/>
        <end position="342"/>
    </location>
</feature>
<evidence type="ECO:0000256" key="1">
    <source>
        <dbReference type="SAM" id="Phobius"/>
    </source>
</evidence>
<keyword evidence="3" id="KW-0808">Transferase</keyword>
<feature type="transmembrane region" description="Helical" evidence="1">
    <location>
        <begin position="83"/>
        <end position="104"/>
    </location>
</feature>
<dbReference type="PANTHER" id="PTHR23028">
    <property type="entry name" value="ACETYLTRANSFERASE"/>
    <property type="match status" value="1"/>
</dbReference>
<evidence type="ECO:0000259" key="2">
    <source>
        <dbReference type="Pfam" id="PF01757"/>
    </source>
</evidence>
<organism evidence="3 4">
    <name type="scientific">Rhizobium loti</name>
    <name type="common">Mesorhizobium loti</name>
    <dbReference type="NCBI Taxonomy" id="381"/>
    <lineage>
        <taxon>Bacteria</taxon>
        <taxon>Pseudomonadati</taxon>
        <taxon>Pseudomonadota</taxon>
        <taxon>Alphaproteobacteria</taxon>
        <taxon>Hyphomicrobiales</taxon>
        <taxon>Phyllobacteriaceae</taxon>
        <taxon>Mesorhizobium</taxon>
    </lineage>
</organism>
<accession>A0A1A5IL23</accession>